<keyword evidence="1 8" id="KW-0963">Cytoplasm</keyword>
<keyword evidence="5 8" id="KW-0460">Magnesium</keyword>
<comment type="similarity">
    <text evidence="8">Belongs to the MobA family.</text>
</comment>
<organism evidence="10 11">
    <name type="scientific">Bacillus benzoevorans</name>
    <dbReference type="NCBI Taxonomy" id="1456"/>
    <lineage>
        <taxon>Bacteria</taxon>
        <taxon>Bacillati</taxon>
        <taxon>Bacillota</taxon>
        <taxon>Bacilli</taxon>
        <taxon>Bacillales</taxon>
        <taxon>Bacillaceae</taxon>
        <taxon>Bacillus</taxon>
    </lineage>
</organism>
<dbReference type="InterPro" id="IPR029044">
    <property type="entry name" value="Nucleotide-diphossugar_trans"/>
</dbReference>
<evidence type="ECO:0000256" key="4">
    <source>
        <dbReference type="ARBA" id="ARBA00022741"/>
    </source>
</evidence>
<dbReference type="EMBL" id="JACHGK010000006">
    <property type="protein sequence ID" value="MBB6445516.1"/>
    <property type="molecule type" value="Genomic_DNA"/>
</dbReference>
<evidence type="ECO:0000256" key="8">
    <source>
        <dbReference type="HAMAP-Rule" id="MF_00316"/>
    </source>
</evidence>
<dbReference type="AlphaFoldDB" id="A0A7X0HRP4"/>
<gene>
    <name evidence="8" type="primary">mobA</name>
    <name evidence="10" type="ORF">HNR53_002135</name>
</gene>
<feature type="binding site" evidence="8">
    <location>
        <position position="94"/>
    </location>
    <ligand>
        <name>GTP</name>
        <dbReference type="ChEBI" id="CHEBI:37565"/>
    </ligand>
</feature>
<dbReference type="GO" id="GO:0046872">
    <property type="term" value="F:metal ion binding"/>
    <property type="evidence" value="ECO:0007669"/>
    <property type="project" value="UniProtKB-KW"/>
</dbReference>
<keyword evidence="3 8" id="KW-0479">Metal-binding</keyword>
<comment type="domain">
    <text evidence="8">The N-terminal domain determines nucleotide recognition and specific binding, while the C-terminal domain determines the specific binding to the target protein.</text>
</comment>
<feature type="domain" description="MobA-like NTP transferase" evidence="9">
    <location>
        <begin position="5"/>
        <end position="156"/>
    </location>
</feature>
<dbReference type="CDD" id="cd02503">
    <property type="entry name" value="MobA"/>
    <property type="match status" value="1"/>
</dbReference>
<reference evidence="10 11" key="1">
    <citation type="submission" date="2020-08" db="EMBL/GenBank/DDBJ databases">
        <title>Genomic Encyclopedia of Type Strains, Phase IV (KMG-IV): sequencing the most valuable type-strain genomes for metagenomic binning, comparative biology and taxonomic classification.</title>
        <authorList>
            <person name="Goeker M."/>
        </authorList>
    </citation>
    <scope>NUCLEOTIDE SEQUENCE [LARGE SCALE GENOMIC DNA]</scope>
    <source>
        <strain evidence="10 11">DSM 5391</strain>
    </source>
</reference>
<dbReference type="GO" id="GO:0006777">
    <property type="term" value="P:Mo-molybdopterin cofactor biosynthetic process"/>
    <property type="evidence" value="ECO:0007669"/>
    <property type="project" value="UniProtKB-KW"/>
</dbReference>
<dbReference type="Pfam" id="PF12804">
    <property type="entry name" value="NTP_transf_3"/>
    <property type="match status" value="1"/>
</dbReference>
<feature type="binding site" evidence="8">
    <location>
        <position position="94"/>
    </location>
    <ligand>
        <name>Mg(2+)</name>
        <dbReference type="ChEBI" id="CHEBI:18420"/>
    </ligand>
</feature>
<comment type="catalytic activity">
    <reaction evidence="8">
        <text>Mo-molybdopterin + GTP + H(+) = Mo-molybdopterin guanine dinucleotide + diphosphate</text>
        <dbReference type="Rhea" id="RHEA:34243"/>
        <dbReference type="ChEBI" id="CHEBI:15378"/>
        <dbReference type="ChEBI" id="CHEBI:33019"/>
        <dbReference type="ChEBI" id="CHEBI:37565"/>
        <dbReference type="ChEBI" id="CHEBI:71302"/>
        <dbReference type="ChEBI" id="CHEBI:71310"/>
        <dbReference type="EC" id="2.7.7.77"/>
    </reaction>
</comment>
<dbReference type="InterPro" id="IPR013482">
    <property type="entry name" value="Molybde_CF_guanTrfase"/>
</dbReference>
<name>A0A7X0HRP4_9BACI</name>
<keyword evidence="6 8" id="KW-0342">GTP-binding</keyword>
<evidence type="ECO:0000256" key="7">
    <source>
        <dbReference type="ARBA" id="ARBA00023150"/>
    </source>
</evidence>
<evidence type="ECO:0000256" key="5">
    <source>
        <dbReference type="ARBA" id="ARBA00022842"/>
    </source>
</evidence>
<comment type="cofactor">
    <cofactor evidence="8">
        <name>Mg(2+)</name>
        <dbReference type="ChEBI" id="CHEBI:18420"/>
    </cofactor>
</comment>
<feature type="binding site" evidence="8">
    <location>
        <position position="65"/>
    </location>
    <ligand>
        <name>GTP</name>
        <dbReference type="ChEBI" id="CHEBI:37565"/>
    </ligand>
</feature>
<evidence type="ECO:0000256" key="1">
    <source>
        <dbReference type="ARBA" id="ARBA00022490"/>
    </source>
</evidence>
<dbReference type="PANTHER" id="PTHR19136">
    <property type="entry name" value="MOLYBDENUM COFACTOR GUANYLYLTRANSFERASE"/>
    <property type="match status" value="1"/>
</dbReference>
<keyword evidence="2 8" id="KW-0808">Transferase</keyword>
<dbReference type="EC" id="2.7.7.77" evidence="8"/>
<comment type="function">
    <text evidence="8">Transfers a GMP moiety from GTP to Mo-molybdopterin (Mo-MPT) cofactor (Moco or molybdenum cofactor) to form Mo-molybdopterin guanine dinucleotide (Mo-MGD) cofactor.</text>
</comment>
<evidence type="ECO:0000256" key="2">
    <source>
        <dbReference type="ARBA" id="ARBA00022679"/>
    </source>
</evidence>
<dbReference type="HAMAP" id="MF_00316">
    <property type="entry name" value="MobA"/>
    <property type="match status" value="1"/>
</dbReference>
<feature type="binding site" evidence="8">
    <location>
        <begin position="8"/>
        <end position="10"/>
    </location>
    <ligand>
        <name>GTP</name>
        <dbReference type="ChEBI" id="CHEBI:37565"/>
    </ligand>
</feature>
<keyword evidence="7 8" id="KW-0501">Molybdenum cofactor biosynthesis</keyword>
<comment type="subcellular location">
    <subcellularLocation>
        <location evidence="8">Cytoplasm</location>
    </subcellularLocation>
</comment>
<keyword evidence="11" id="KW-1185">Reference proteome</keyword>
<evidence type="ECO:0000259" key="9">
    <source>
        <dbReference type="Pfam" id="PF12804"/>
    </source>
</evidence>
<dbReference type="Proteomes" id="UP000531594">
    <property type="component" value="Unassembled WGS sequence"/>
</dbReference>
<proteinExistence type="inferred from homology"/>
<dbReference type="Gene3D" id="3.90.550.10">
    <property type="entry name" value="Spore Coat Polysaccharide Biosynthesis Protein SpsA, Chain A"/>
    <property type="match status" value="1"/>
</dbReference>
<protein>
    <recommendedName>
        <fullName evidence="8">Probable molybdenum cofactor guanylyltransferase</fullName>
        <shortName evidence="8">MoCo guanylyltransferase</shortName>
        <ecNumber evidence="8">2.7.7.77</ecNumber>
    </recommendedName>
    <alternativeName>
        <fullName evidence="8">GTP:molybdopterin guanylyltransferase</fullName>
    </alternativeName>
    <alternativeName>
        <fullName evidence="8">Mo-MPT guanylyltransferase</fullName>
    </alternativeName>
    <alternativeName>
        <fullName evidence="8">Molybdopterin guanylyltransferase</fullName>
    </alternativeName>
    <alternativeName>
        <fullName evidence="8">Molybdopterin-guanine dinucleotide synthase</fullName>
        <shortName evidence="8">MGD synthase</shortName>
    </alternativeName>
</protein>
<feature type="binding site" evidence="8">
    <location>
        <position position="20"/>
    </location>
    <ligand>
        <name>GTP</name>
        <dbReference type="ChEBI" id="CHEBI:37565"/>
    </ligand>
</feature>
<keyword evidence="4 8" id="KW-0547">Nucleotide-binding</keyword>
<comment type="caution">
    <text evidence="8">Lacks conserved residue(s) required for the propagation of feature annotation.</text>
</comment>
<sequence length="201" mass="22626">MKTTGIILAGGKSSRMGTNKALLDLNGRKVIEGIVEKLGDITDEVLLVTNTYADYEFLQVPMIGDHWREMGPLAGVEAGLTASKTEYNLIVACDMPFISVELGRYLLACLDESQAAVPQIDETSHPLFAAYRREVLAEVRKSLEKRELGMWRFLKKVEAKIITKDVLASLGLPNEEQYFFNMNNREHYQRAIHFINNNCGE</sequence>
<dbReference type="GO" id="GO:0061603">
    <property type="term" value="F:molybdenum cofactor guanylyltransferase activity"/>
    <property type="evidence" value="ECO:0007669"/>
    <property type="project" value="UniProtKB-EC"/>
</dbReference>
<evidence type="ECO:0000256" key="6">
    <source>
        <dbReference type="ARBA" id="ARBA00023134"/>
    </source>
</evidence>
<evidence type="ECO:0000313" key="11">
    <source>
        <dbReference type="Proteomes" id="UP000531594"/>
    </source>
</evidence>
<dbReference type="RefSeq" id="WP_184525620.1">
    <property type="nucleotide sequence ID" value="NZ_JACHGK010000006.1"/>
</dbReference>
<accession>A0A7X0HRP4</accession>
<dbReference type="GO" id="GO:0005525">
    <property type="term" value="F:GTP binding"/>
    <property type="evidence" value="ECO:0007669"/>
    <property type="project" value="UniProtKB-UniRule"/>
</dbReference>
<comment type="caution">
    <text evidence="10">The sequence shown here is derived from an EMBL/GenBank/DDBJ whole genome shotgun (WGS) entry which is preliminary data.</text>
</comment>
<dbReference type="InterPro" id="IPR025877">
    <property type="entry name" value="MobA-like_NTP_Trfase"/>
</dbReference>
<keyword evidence="10" id="KW-0548">Nucleotidyltransferase</keyword>
<evidence type="ECO:0000256" key="3">
    <source>
        <dbReference type="ARBA" id="ARBA00022723"/>
    </source>
</evidence>
<dbReference type="PANTHER" id="PTHR19136:SF81">
    <property type="entry name" value="MOLYBDENUM COFACTOR GUANYLYLTRANSFERASE"/>
    <property type="match status" value="1"/>
</dbReference>
<dbReference type="SUPFAM" id="SSF53448">
    <property type="entry name" value="Nucleotide-diphospho-sugar transferases"/>
    <property type="match status" value="1"/>
</dbReference>
<evidence type="ECO:0000313" key="10">
    <source>
        <dbReference type="EMBL" id="MBB6445516.1"/>
    </source>
</evidence>
<dbReference type="GO" id="GO:0005737">
    <property type="term" value="C:cytoplasm"/>
    <property type="evidence" value="ECO:0007669"/>
    <property type="project" value="UniProtKB-SubCell"/>
</dbReference>